<keyword evidence="5" id="KW-1185">Reference proteome</keyword>
<dbReference type="RefSeq" id="WP_077407476.1">
    <property type="nucleotide sequence ID" value="NZ_CP019650.1"/>
</dbReference>
<dbReference type="PANTHER" id="PTHR21666">
    <property type="entry name" value="PEPTIDASE-RELATED"/>
    <property type="match status" value="1"/>
</dbReference>
<dbReference type="Proteomes" id="UP000188219">
    <property type="component" value="Chromosome"/>
</dbReference>
<feature type="coiled-coil region" evidence="1">
    <location>
        <begin position="26"/>
        <end position="112"/>
    </location>
</feature>
<accession>A0A1Q2M902</accession>
<keyword evidence="2" id="KW-0732">Signal</keyword>
<dbReference type="STRING" id="260552.Mag101_16430"/>
<evidence type="ECO:0000313" key="4">
    <source>
        <dbReference type="EMBL" id="AQQ69038.1"/>
    </source>
</evidence>
<gene>
    <name evidence="4" type="ORF">Mag101_16430</name>
</gene>
<dbReference type="PANTHER" id="PTHR21666:SF270">
    <property type="entry name" value="MUREIN HYDROLASE ACTIVATOR ENVC"/>
    <property type="match status" value="1"/>
</dbReference>
<dbReference type="Gene3D" id="6.10.250.3150">
    <property type="match status" value="1"/>
</dbReference>
<dbReference type="FunFam" id="2.70.70.10:FF:000003">
    <property type="entry name" value="Murein hydrolase activator EnvC"/>
    <property type="match status" value="1"/>
</dbReference>
<evidence type="ECO:0000256" key="2">
    <source>
        <dbReference type="SAM" id="SignalP"/>
    </source>
</evidence>
<dbReference type="AlphaFoldDB" id="A0A1Q2M902"/>
<name>A0A1Q2M902_9GAMM</name>
<dbReference type="InterPro" id="IPR011055">
    <property type="entry name" value="Dup_hybrid_motif"/>
</dbReference>
<evidence type="ECO:0000259" key="3">
    <source>
        <dbReference type="Pfam" id="PF01551"/>
    </source>
</evidence>
<evidence type="ECO:0000313" key="5">
    <source>
        <dbReference type="Proteomes" id="UP000188219"/>
    </source>
</evidence>
<dbReference type="GO" id="GO:0004222">
    <property type="term" value="F:metalloendopeptidase activity"/>
    <property type="evidence" value="ECO:0007669"/>
    <property type="project" value="TreeGrafter"/>
</dbReference>
<dbReference type="SUPFAM" id="SSF51261">
    <property type="entry name" value="Duplicated hybrid motif"/>
    <property type="match status" value="1"/>
</dbReference>
<keyword evidence="1" id="KW-0175">Coiled coil</keyword>
<dbReference type="CDD" id="cd12797">
    <property type="entry name" value="M23_peptidase"/>
    <property type="match status" value="1"/>
</dbReference>
<proteinExistence type="predicted"/>
<evidence type="ECO:0000256" key="1">
    <source>
        <dbReference type="SAM" id="Coils"/>
    </source>
</evidence>
<protein>
    <submittedName>
        <fullName evidence="4">ATPase</fullName>
    </submittedName>
</protein>
<dbReference type="OrthoDB" id="9784703at2"/>
<organism evidence="4 5">
    <name type="scientific">Microbulbifer agarilyticus</name>
    <dbReference type="NCBI Taxonomy" id="260552"/>
    <lineage>
        <taxon>Bacteria</taxon>
        <taxon>Pseudomonadati</taxon>
        <taxon>Pseudomonadota</taxon>
        <taxon>Gammaproteobacteria</taxon>
        <taxon>Cellvibrionales</taxon>
        <taxon>Microbulbiferaceae</taxon>
        <taxon>Microbulbifer</taxon>
    </lineage>
</organism>
<feature type="domain" description="M23ase beta-sheet core" evidence="3">
    <location>
        <begin position="281"/>
        <end position="374"/>
    </location>
</feature>
<dbReference type="eggNOG" id="COG4942">
    <property type="taxonomic scope" value="Bacteria"/>
</dbReference>
<sequence length="380" mass="43750">MKFPRFIFAALLSFALVPTCFAQATDEEQQARLAEIKQRIETLQQELNQVKSDRDQLLRDLETNEKDISELLQRIDKIKSDMQSRGEKLQELKQEEKQLEESRRSMQRRVEQEVAAAYRLGRQEQVKLLLNQQDPQHIARQLRYYDYFLQQRSRVIDDYVSTLDQLSTVSTGIERERNTLARERDQLEDKRRALVSAQNKRQRTLDKLAKQLASKGGELDQLHSDRSRLQRLVDEVGRAIATLINPSDQTPFAKQRGRMQWPTKGRRANAFGQRRANGITWTGVTLRANEGNPVRAIHRGRVVFSDYLRGQGMLIILDHGDGYMSLYGQNQSLTHAVGEWVERGDTIAKVGNTGGASQSGLYFEIRRNGKPQDPTAWCRG</sequence>
<dbReference type="InterPro" id="IPR050570">
    <property type="entry name" value="Cell_wall_metabolism_enzyme"/>
</dbReference>
<feature type="chain" id="PRO_5012907908" evidence="2">
    <location>
        <begin position="25"/>
        <end position="380"/>
    </location>
</feature>
<dbReference type="Pfam" id="PF01551">
    <property type="entry name" value="Peptidase_M23"/>
    <property type="match status" value="1"/>
</dbReference>
<dbReference type="InterPro" id="IPR016047">
    <property type="entry name" value="M23ase_b-sheet_dom"/>
</dbReference>
<feature type="coiled-coil region" evidence="1">
    <location>
        <begin position="170"/>
        <end position="207"/>
    </location>
</feature>
<dbReference type="KEGG" id="maga:Mag101_16430"/>
<dbReference type="EMBL" id="CP019650">
    <property type="protein sequence ID" value="AQQ69038.1"/>
    <property type="molecule type" value="Genomic_DNA"/>
</dbReference>
<reference evidence="4" key="1">
    <citation type="submission" date="2017-02" db="EMBL/GenBank/DDBJ databases">
        <title>Genome of Microbulbifer agarilyticus GP101.</title>
        <authorList>
            <person name="Jung J."/>
            <person name="Bae S.S."/>
            <person name="Baek K."/>
        </authorList>
    </citation>
    <scope>NUCLEOTIDE SEQUENCE [LARGE SCALE GENOMIC DNA]</scope>
    <source>
        <strain evidence="4">GP101</strain>
    </source>
</reference>
<feature type="signal peptide" evidence="2">
    <location>
        <begin position="1"/>
        <end position="24"/>
    </location>
</feature>
<dbReference type="Gene3D" id="2.70.70.10">
    <property type="entry name" value="Glucose Permease (Domain IIA)"/>
    <property type="match status" value="1"/>
</dbReference>